<dbReference type="Gramene" id="TraesROB_scaffold_049149_01G000100.1">
    <property type="protein sequence ID" value="TraesROB_scaffold_049149_01G000100.1"/>
    <property type="gene ID" value="TraesROB_scaffold_049149_01G000100"/>
</dbReference>
<dbReference type="InterPro" id="IPR039218">
    <property type="entry name" value="REM_fam"/>
</dbReference>
<evidence type="ECO:0000313" key="9">
    <source>
        <dbReference type="Proteomes" id="UP000019116"/>
    </source>
</evidence>
<dbReference type="EnsemblPlants" id="TraesCS5D02G496200.1">
    <property type="protein sequence ID" value="TraesCS5D02G496200.1"/>
    <property type="gene ID" value="TraesCS5D02G496200"/>
</dbReference>
<dbReference type="SMR" id="A0A3B6MZQ7"/>
<evidence type="ECO:0000256" key="6">
    <source>
        <dbReference type="SAM" id="MobiDB-lite"/>
    </source>
</evidence>
<keyword evidence="4" id="KW-0804">Transcription</keyword>
<dbReference type="Gramene" id="TraesCLE_scaffold_044352_01G000900.1">
    <property type="protein sequence ID" value="TraesCLE_scaffold_044352_01G000900.1"/>
    <property type="gene ID" value="TraesCLE_scaffold_044352_01G000900"/>
</dbReference>
<evidence type="ECO:0000313" key="8">
    <source>
        <dbReference type="EnsemblPlants" id="TraesCS5D02G496200.1"/>
    </source>
</evidence>
<proteinExistence type="predicted"/>
<dbReference type="Proteomes" id="UP000019116">
    <property type="component" value="Chromosome 5D"/>
</dbReference>
<name>A0A3B6MZQ7_WHEAT</name>
<protein>
    <recommendedName>
        <fullName evidence="7">TF-B3 domain-containing protein</fullName>
    </recommendedName>
</protein>
<dbReference type="OrthoDB" id="696439at2759"/>
<evidence type="ECO:0000256" key="3">
    <source>
        <dbReference type="ARBA" id="ARBA00023125"/>
    </source>
</evidence>
<dbReference type="InterPro" id="IPR003340">
    <property type="entry name" value="B3_DNA-bd"/>
</dbReference>
<keyword evidence="2" id="KW-0805">Transcription regulation</keyword>
<organism evidence="8">
    <name type="scientific">Triticum aestivum</name>
    <name type="common">Wheat</name>
    <dbReference type="NCBI Taxonomy" id="4565"/>
    <lineage>
        <taxon>Eukaryota</taxon>
        <taxon>Viridiplantae</taxon>
        <taxon>Streptophyta</taxon>
        <taxon>Embryophyta</taxon>
        <taxon>Tracheophyta</taxon>
        <taxon>Spermatophyta</taxon>
        <taxon>Magnoliopsida</taxon>
        <taxon>Liliopsida</taxon>
        <taxon>Poales</taxon>
        <taxon>Poaceae</taxon>
        <taxon>BOP clade</taxon>
        <taxon>Pooideae</taxon>
        <taxon>Triticodae</taxon>
        <taxon>Triticeae</taxon>
        <taxon>Triticinae</taxon>
        <taxon>Triticum</taxon>
    </lineage>
</organism>
<evidence type="ECO:0000256" key="5">
    <source>
        <dbReference type="ARBA" id="ARBA00023242"/>
    </source>
</evidence>
<keyword evidence="3" id="KW-0238">DNA-binding</keyword>
<dbReference type="InterPro" id="IPR015300">
    <property type="entry name" value="DNA-bd_pseudobarrel_sf"/>
</dbReference>
<dbReference type="PROSITE" id="PS50863">
    <property type="entry name" value="B3"/>
    <property type="match status" value="2"/>
</dbReference>
<dbReference type="Gramene" id="TraesCS5D03G1087200.1">
    <property type="protein sequence ID" value="TraesCS5D03G1087200.1.CDS"/>
    <property type="gene ID" value="TraesCS5D03G1087200"/>
</dbReference>
<evidence type="ECO:0000259" key="7">
    <source>
        <dbReference type="PROSITE" id="PS50863"/>
    </source>
</evidence>
<dbReference type="Gramene" id="TraesCAD_scaffold_065645_01G000100.1">
    <property type="protein sequence ID" value="TraesCAD_scaffold_065645_01G000100.1"/>
    <property type="gene ID" value="TraesCAD_scaffold_065645_01G000100"/>
</dbReference>
<dbReference type="OMA" id="KPMESDN"/>
<feature type="domain" description="TF-B3" evidence="7">
    <location>
        <begin position="249"/>
        <end position="316"/>
    </location>
</feature>
<dbReference type="AlphaFoldDB" id="A0A3B6MZQ7"/>
<dbReference type="SUPFAM" id="SSF101936">
    <property type="entry name" value="DNA-binding pseudobarrel domain"/>
    <property type="match status" value="3"/>
</dbReference>
<dbReference type="Gramene" id="TraesWEE_scaffold_042264_01G000900.1">
    <property type="protein sequence ID" value="TraesWEE_scaffold_042264_01G000900.1"/>
    <property type="gene ID" value="TraesWEE_scaffold_042264_01G000900"/>
</dbReference>
<evidence type="ECO:0000256" key="2">
    <source>
        <dbReference type="ARBA" id="ARBA00023015"/>
    </source>
</evidence>
<dbReference type="PANTHER" id="PTHR31674">
    <property type="entry name" value="B3 DOMAIN-CONTAINING PROTEIN REM-LIKE 3-RELATED"/>
    <property type="match status" value="1"/>
</dbReference>
<gene>
    <name evidence="8" type="primary">LOC123126012</name>
</gene>
<dbReference type="GO" id="GO:0005634">
    <property type="term" value="C:nucleus"/>
    <property type="evidence" value="ECO:0007669"/>
    <property type="project" value="UniProtKB-SubCell"/>
</dbReference>
<keyword evidence="5" id="KW-0539">Nucleus</keyword>
<dbReference type="CDD" id="cd10017">
    <property type="entry name" value="B3_DNA"/>
    <property type="match status" value="1"/>
</dbReference>
<accession>A0A3B6MZQ7</accession>
<keyword evidence="9" id="KW-1185">Reference proteome</keyword>
<sequence length="322" mass="36179">MSPFGKKPWGITVGRDSNGSFLGDGWPQFVAVHGIGVGCYLVFKHVLRGTVTLKVFDDGFVIKPFGLTITVLSPAEIENAFARKPQFIVPFQTSFKEKMPIPPEFLRRGYISEEDLSRPKPAAIFSTSWHVDLEKDGPNVFFAGPLWPKFLEHKNLSETHVLLIKYHGRMTFSLETYGHGNNEHIEEETSSSQQSEQSPGAQSQEEEHVSTPKTPKRKRKDGRKPNNFRAPKQEDKSLPRPFGFVESCKIALKPMESDNSWEVEGVALYPGTRKATNRLVTGWPKFCKENGLKAGDTCTFKVVDSTLWHVVIDRYAAALQIA</sequence>
<evidence type="ECO:0000256" key="4">
    <source>
        <dbReference type="ARBA" id="ARBA00023163"/>
    </source>
</evidence>
<feature type="compositionally biased region" description="Low complexity" evidence="6">
    <location>
        <begin position="190"/>
        <end position="203"/>
    </location>
</feature>
<feature type="region of interest" description="Disordered" evidence="6">
    <location>
        <begin position="184"/>
        <end position="240"/>
    </location>
</feature>
<dbReference type="Pfam" id="PF02362">
    <property type="entry name" value="B3"/>
    <property type="match status" value="1"/>
</dbReference>
<dbReference type="PANTHER" id="PTHR31674:SF86">
    <property type="entry name" value="B3 DOMAIN-CONTAINING PROTEIN OS04G0347400-RELATED"/>
    <property type="match status" value="1"/>
</dbReference>
<dbReference type="STRING" id="4565.A0A3B6MZQ7"/>
<dbReference type="Gramene" id="TraesCS5D02G496200.1">
    <property type="protein sequence ID" value="TraesCS5D02G496200.1"/>
    <property type="gene ID" value="TraesCS5D02G496200"/>
</dbReference>
<feature type="domain" description="TF-B3" evidence="7">
    <location>
        <begin position="1"/>
        <end position="59"/>
    </location>
</feature>
<dbReference type="Gramene" id="TraesRN5D0101123200.1">
    <property type="protein sequence ID" value="TraesRN5D0101123200.1"/>
    <property type="gene ID" value="TraesRN5D0101123200"/>
</dbReference>
<dbReference type="GO" id="GO:0003677">
    <property type="term" value="F:DNA binding"/>
    <property type="evidence" value="ECO:0007669"/>
    <property type="project" value="UniProtKB-KW"/>
</dbReference>
<reference evidence="8" key="1">
    <citation type="submission" date="2018-08" db="EMBL/GenBank/DDBJ databases">
        <authorList>
            <person name="Rossello M."/>
        </authorList>
    </citation>
    <scope>NUCLEOTIDE SEQUENCE [LARGE SCALE GENOMIC DNA]</scope>
    <source>
        <strain evidence="8">cv. Chinese Spring</strain>
    </source>
</reference>
<comment type="subcellular location">
    <subcellularLocation>
        <location evidence="1">Nucleus</location>
    </subcellularLocation>
</comment>
<reference evidence="8" key="2">
    <citation type="submission" date="2018-10" db="UniProtKB">
        <authorList>
            <consortium name="EnsemblPlants"/>
        </authorList>
    </citation>
    <scope>IDENTIFICATION</scope>
</reference>
<evidence type="ECO:0000256" key="1">
    <source>
        <dbReference type="ARBA" id="ARBA00004123"/>
    </source>
</evidence>
<dbReference type="Gene3D" id="2.40.330.10">
    <property type="entry name" value="DNA-binding pseudobarrel domain"/>
    <property type="match status" value="3"/>
</dbReference>